<sequence>MSSIEVEALLREKVRAKHQSIMQAFMTYDVDNNQSVTKGEFRRVIESFCVPLTTEQFDAVVAKVEKNPNGTVRYQDFVDKFYGQAPPSQPAQWTGFQRFAPPSAAREINIDMIEKMIKDKISQNVKAVIKALQLFDYNRDGKIQRHELRRVLENYCFKLSDEQYQKLWLRYDFHHTGLVNYREFLERLGVTVNNQSRPPAEGAKGALLWPQQIPASNSKIFKQRKDDEEALKKLSFDQIELEFRNRMKRNYLNLKKIFMTFDKHFDGFVMIDDLRSILSQFTLPMSDQLFNQLMERCGVRGTGKIAWEIFLDKFQDPQGTGNGQTIPMRHNHKFFPVRENLHTVQTDDLWRLLYKHVQSHYPSLKEAFLQFDSTRRGKVTRKELRNVIDKFAFRLDDQQFKQLMLKLDPYHTNTISYQDFLELFEERDTAEGHKWLNSVHRFNEKQKPVIMAWEQIEEILREKITENWKNVAGALQDLDYKGEGRVSPAKLRNILDSFVLPLSDNHFQDLLKRCNDCTANKVNYIEFLERLKVDVVPGDLIGLSTQIHQGSDEREAVRMHNHMSRNNRTNRRIQGRTENMSVEEVITRLKDRMSQHKVQIRQAFLSFDKSGRGRVTKRNFREVLAAHGMPMSDESFNELTGRLGFQNGHMMYSDFVAAFEDPRVQGPGDEVQRSGNHRVNPIRGDEFGMTADQVETKLRNKLRENFSNLRGAFYKFDEDHNGLLNKENFRRMLDSFMCIMSDKEFDDLCNRLGVTKTSKISYVDFLKRFEVKDTADGHKWLNSVHRYNNTQPAKEMTAEEVHEALKRKIHQNWNDIAKAFVNIDAIGTRGVIRRRELRDMLFKYVLPMTPEEFSRLWAFYDEGKKGYIGHQDFLEKLGASEFTPSDHQGTSTKIIDDSHNTLVNHNEQQLVAQQKITKHQAEKMAFMSAEDVERQLRDRIREHFKDHYDAFRKYDVQKKGLLSVNEIQKVLSDLNYFMNDEQFFRLIDKIGLGTVGSRMNYEEFLRAFEDGRKDHYRRKGPDVTIQEFQGLTPQEAENRLREVVANQADVLGRAFASFDKKQTNMVSLTDFRRVIDIFVFKLTEPQWQYIKSKLQCVDKNVNYVLFLESYAMTEQEDAERWLANLQKQLRNQTPALMPVDEVQERLREAVMGHFYTLAKLFSEIDYASIGVIAQDDFRKVLDNHVIRLTDEQFERIWGSLPVNEFGNLDYKEFLKRYSSNSEIPGTQRPSSTMPGRPASTMLGRRPQTRAMSRSMSQLELPRPGSRMPSRAQSRMATPLINAESAESRLKGVVFRNWKDIQRQCRDADKDNTGTIQITELRDILMRNGVDLPEEEFYDLMTKYDHHENGTFAYVEFLRHFILHLRPQEETNLLVRKKLPPAKVSNSPGQTTSQFYGAMLRLRDCVLANWKDMRRLFRGIDISNSGAVDSLDFRRVLRQFNVNLEEDEFFHLTSYYDKNLNGQINYNEFIRAYLQQS</sequence>
<feature type="region of interest" description="Disordered" evidence="4">
    <location>
        <begin position="1220"/>
        <end position="1271"/>
    </location>
</feature>
<feature type="domain" description="EF-hand" evidence="5">
    <location>
        <begin position="1443"/>
        <end position="1476"/>
    </location>
</feature>
<evidence type="ECO:0000313" key="6">
    <source>
        <dbReference type="EMBL" id="KAK3098848.1"/>
    </source>
</evidence>
<dbReference type="Pfam" id="PF08976">
    <property type="entry name" value="EF-hand_11"/>
    <property type="match status" value="2"/>
</dbReference>
<name>A0AA89BWG9_PINIB</name>
<dbReference type="SMART" id="SM00054">
    <property type="entry name" value="EFh"/>
    <property type="match status" value="14"/>
</dbReference>
<dbReference type="InterPro" id="IPR015070">
    <property type="entry name" value="EF_hand_DJBP"/>
</dbReference>
<dbReference type="PANTHER" id="PTHR20875">
    <property type="entry name" value="EF-HAND CALCIUM-BINDING DOMAIN-CONTAINING PROTEIN 6-RELATED"/>
    <property type="match status" value="1"/>
</dbReference>
<feature type="domain" description="EF-hand" evidence="5">
    <location>
        <begin position="249"/>
        <end position="284"/>
    </location>
</feature>
<dbReference type="Proteomes" id="UP001186944">
    <property type="component" value="Unassembled WGS sequence"/>
</dbReference>
<dbReference type="InterPro" id="IPR052603">
    <property type="entry name" value="EFCB6"/>
</dbReference>
<gene>
    <name evidence="6" type="ORF">FSP39_023679</name>
</gene>
<keyword evidence="3" id="KW-0106">Calcium</keyword>
<evidence type="ECO:0000256" key="1">
    <source>
        <dbReference type="ARBA" id="ARBA00022553"/>
    </source>
</evidence>
<evidence type="ECO:0000259" key="5">
    <source>
        <dbReference type="PROSITE" id="PS50222"/>
    </source>
</evidence>
<feature type="domain" description="EF-hand" evidence="5">
    <location>
        <begin position="1295"/>
        <end position="1330"/>
    </location>
</feature>
<feature type="domain" description="EF-hand" evidence="5">
    <location>
        <begin position="704"/>
        <end position="739"/>
    </location>
</feature>
<keyword evidence="1" id="KW-0597">Phosphoprotein</keyword>
<dbReference type="EMBL" id="VSWD01000007">
    <property type="protein sequence ID" value="KAK3098848.1"/>
    <property type="molecule type" value="Genomic_DNA"/>
</dbReference>
<keyword evidence="7" id="KW-1185">Reference proteome</keyword>
<dbReference type="GO" id="GO:0005509">
    <property type="term" value="F:calcium ion binding"/>
    <property type="evidence" value="ECO:0007669"/>
    <property type="project" value="InterPro"/>
</dbReference>
<dbReference type="InterPro" id="IPR018247">
    <property type="entry name" value="EF_Hand_1_Ca_BS"/>
</dbReference>
<feature type="domain" description="EF-hand" evidence="5">
    <location>
        <begin position="595"/>
        <end position="630"/>
    </location>
</feature>
<dbReference type="FunFam" id="1.10.238.10:FF:000179">
    <property type="entry name" value="EF-hand calcium-binding domain-containing protein 6"/>
    <property type="match status" value="2"/>
</dbReference>
<dbReference type="CDD" id="cd00051">
    <property type="entry name" value="EFh"/>
    <property type="match status" value="3"/>
</dbReference>
<accession>A0AA89BWG9</accession>
<feature type="domain" description="EF-hand" evidence="5">
    <location>
        <begin position="1046"/>
        <end position="1081"/>
    </location>
</feature>
<dbReference type="Gene3D" id="1.10.238.10">
    <property type="entry name" value="EF-hand"/>
    <property type="match status" value="13"/>
</dbReference>
<feature type="domain" description="EF-hand" evidence="5">
    <location>
        <begin position="942"/>
        <end position="977"/>
    </location>
</feature>
<reference evidence="6" key="1">
    <citation type="submission" date="2019-08" db="EMBL/GenBank/DDBJ databases">
        <title>The improved chromosome-level genome for the pearl oyster Pinctada fucata martensii using PacBio sequencing and Hi-C.</title>
        <authorList>
            <person name="Zheng Z."/>
        </authorList>
    </citation>
    <scope>NUCLEOTIDE SEQUENCE</scope>
    <source>
        <strain evidence="6">ZZ-2019</strain>
        <tissue evidence="6">Adductor muscle</tissue>
    </source>
</reference>
<dbReference type="SUPFAM" id="SSF47473">
    <property type="entry name" value="EF-hand"/>
    <property type="match status" value="7"/>
</dbReference>
<dbReference type="FunFam" id="1.10.238.10:FF:000121">
    <property type="entry name" value="EF-hand calcium-binding domain-containing protein 6"/>
    <property type="match status" value="5"/>
</dbReference>
<dbReference type="Pfam" id="PF13499">
    <property type="entry name" value="EF-hand_7"/>
    <property type="match status" value="6"/>
</dbReference>
<feature type="domain" description="EF-hand" evidence="5">
    <location>
        <begin position="123"/>
        <end position="158"/>
    </location>
</feature>
<keyword evidence="2" id="KW-0677">Repeat</keyword>
<comment type="caution">
    <text evidence="6">The sequence shown here is derived from an EMBL/GenBank/DDBJ whole genome shotgun (WGS) entry which is preliminary data.</text>
</comment>
<protein>
    <recommendedName>
        <fullName evidence="5">EF-hand domain-containing protein</fullName>
    </recommendedName>
</protein>
<dbReference type="PROSITE" id="PS50222">
    <property type="entry name" value="EF_HAND_2"/>
    <property type="match status" value="11"/>
</dbReference>
<organism evidence="6 7">
    <name type="scientific">Pinctada imbricata</name>
    <name type="common">Atlantic pearl-oyster</name>
    <name type="synonym">Pinctada martensii</name>
    <dbReference type="NCBI Taxonomy" id="66713"/>
    <lineage>
        <taxon>Eukaryota</taxon>
        <taxon>Metazoa</taxon>
        <taxon>Spiralia</taxon>
        <taxon>Lophotrochozoa</taxon>
        <taxon>Mollusca</taxon>
        <taxon>Bivalvia</taxon>
        <taxon>Autobranchia</taxon>
        <taxon>Pteriomorphia</taxon>
        <taxon>Pterioida</taxon>
        <taxon>Pterioidea</taxon>
        <taxon>Pteriidae</taxon>
        <taxon>Pinctada</taxon>
    </lineage>
</organism>
<feature type="compositionally biased region" description="Polar residues" evidence="4">
    <location>
        <begin position="1220"/>
        <end position="1233"/>
    </location>
</feature>
<feature type="domain" description="EF-hand" evidence="5">
    <location>
        <begin position="16"/>
        <end position="51"/>
    </location>
</feature>
<dbReference type="PANTHER" id="PTHR20875:SF2">
    <property type="entry name" value="EF-HAND CALCIUM-BINDING DOMAIN-CONTAINING PROTEIN 6"/>
    <property type="match status" value="1"/>
</dbReference>
<evidence type="ECO:0000256" key="2">
    <source>
        <dbReference type="ARBA" id="ARBA00022737"/>
    </source>
</evidence>
<dbReference type="PROSITE" id="PS00018">
    <property type="entry name" value="EF_HAND_1"/>
    <property type="match status" value="4"/>
</dbReference>
<evidence type="ECO:0000256" key="3">
    <source>
        <dbReference type="ARBA" id="ARBA00022837"/>
    </source>
</evidence>
<dbReference type="InterPro" id="IPR002048">
    <property type="entry name" value="EF_hand_dom"/>
</dbReference>
<dbReference type="InterPro" id="IPR011992">
    <property type="entry name" value="EF-hand-dom_pair"/>
</dbReference>
<feature type="domain" description="EF-hand" evidence="5">
    <location>
        <begin position="359"/>
        <end position="394"/>
    </location>
</feature>
<evidence type="ECO:0000313" key="7">
    <source>
        <dbReference type="Proteomes" id="UP001186944"/>
    </source>
</evidence>
<feature type="domain" description="EF-hand" evidence="5">
    <location>
        <begin position="1407"/>
        <end position="1442"/>
    </location>
</feature>
<proteinExistence type="predicted"/>
<evidence type="ECO:0000256" key="4">
    <source>
        <dbReference type="SAM" id="MobiDB-lite"/>
    </source>
</evidence>
<dbReference type="GO" id="GO:0005654">
    <property type="term" value="C:nucleoplasm"/>
    <property type="evidence" value="ECO:0007669"/>
    <property type="project" value="TreeGrafter"/>
</dbReference>